<keyword evidence="2" id="KW-1185">Reference proteome</keyword>
<keyword evidence="1" id="KW-0812">Transmembrane</keyword>
<dbReference type="Pfam" id="PF14800">
    <property type="entry name" value="DUF4481"/>
    <property type="match status" value="1"/>
</dbReference>
<evidence type="ECO:0000256" key="1">
    <source>
        <dbReference type="SAM" id="Phobius"/>
    </source>
</evidence>
<evidence type="ECO:0000313" key="3">
    <source>
        <dbReference type="RefSeq" id="XP_007444703.2"/>
    </source>
</evidence>
<feature type="transmembrane region" description="Helical" evidence="1">
    <location>
        <begin position="112"/>
        <end position="133"/>
    </location>
</feature>
<sequence length="171" mass="19688">MNYTVGHLFNMICCRNQVTESEEEGLPFSITYCWNQGEDHSDFWRNDLLNGQVLMVLTAHKPCGSPPFNMNFWEDKLKTLGIEVTAEQWETLIQQAVLEPEMRTYISYNSRGLRTALAAIVYVTLWVNLYSILQIFSVGQSWKVGILITLVALVVAVIIQVIICHYQRKVR</sequence>
<evidence type="ECO:0000313" key="2">
    <source>
        <dbReference type="Proteomes" id="UP000695026"/>
    </source>
</evidence>
<keyword evidence="1" id="KW-1133">Transmembrane helix</keyword>
<dbReference type="InterPro" id="IPR028054">
    <property type="entry name" value="DUF4481"/>
</dbReference>
<dbReference type="KEGG" id="pbi:103066647"/>
<feature type="non-terminal residue" evidence="3">
    <location>
        <position position="171"/>
    </location>
</feature>
<protein>
    <submittedName>
        <fullName evidence="3">Transmembrane protein 268-like</fullName>
    </submittedName>
</protein>
<keyword evidence="1" id="KW-0472">Membrane</keyword>
<dbReference type="PANTHER" id="PTHR31193">
    <property type="entry name" value="TRANSMEMBRANE PROTEIN C9ORF91"/>
    <property type="match status" value="1"/>
</dbReference>
<dbReference type="OMA" id="STCEVAP"/>
<dbReference type="OrthoDB" id="8250049at2759"/>
<feature type="transmembrane region" description="Helical" evidence="1">
    <location>
        <begin position="145"/>
        <end position="166"/>
    </location>
</feature>
<dbReference type="RefSeq" id="XP_007444703.2">
    <property type="nucleotide sequence ID" value="XM_007444641.3"/>
</dbReference>
<name>A0A9F2RDH6_PYTBI</name>
<dbReference type="PANTHER" id="PTHR31193:SF1">
    <property type="entry name" value="TRANSMEMBRANE PROTEIN 268"/>
    <property type="match status" value="1"/>
</dbReference>
<organism evidence="2 3">
    <name type="scientific">Python bivittatus</name>
    <name type="common">Burmese python</name>
    <name type="synonym">Python molurus bivittatus</name>
    <dbReference type="NCBI Taxonomy" id="176946"/>
    <lineage>
        <taxon>Eukaryota</taxon>
        <taxon>Metazoa</taxon>
        <taxon>Chordata</taxon>
        <taxon>Craniata</taxon>
        <taxon>Vertebrata</taxon>
        <taxon>Euteleostomi</taxon>
        <taxon>Lepidosauria</taxon>
        <taxon>Squamata</taxon>
        <taxon>Bifurcata</taxon>
        <taxon>Unidentata</taxon>
        <taxon>Episquamata</taxon>
        <taxon>Toxicofera</taxon>
        <taxon>Serpentes</taxon>
        <taxon>Henophidia</taxon>
        <taxon>Pythonidae</taxon>
        <taxon>Python</taxon>
    </lineage>
</organism>
<reference evidence="3" key="1">
    <citation type="submission" date="2025-08" db="UniProtKB">
        <authorList>
            <consortium name="RefSeq"/>
        </authorList>
    </citation>
    <scope>IDENTIFICATION</scope>
    <source>
        <tissue evidence="3">Liver</tissue>
    </source>
</reference>
<accession>A0A9F2RDH6</accession>
<dbReference type="AlphaFoldDB" id="A0A9F2RDH6"/>
<proteinExistence type="predicted"/>
<dbReference type="Proteomes" id="UP000695026">
    <property type="component" value="Unplaced"/>
</dbReference>
<dbReference type="GeneID" id="103066647"/>
<gene>
    <name evidence="3" type="primary">LOC103066647</name>
</gene>